<dbReference type="OrthoDB" id="5856479at2759"/>
<dbReference type="Pfam" id="PF00651">
    <property type="entry name" value="BTB"/>
    <property type="match status" value="1"/>
</dbReference>
<keyword evidence="4" id="KW-1185">Reference proteome</keyword>
<reference evidence="5" key="1">
    <citation type="submission" date="2020-12" db="UniProtKB">
        <authorList>
            <consortium name="WormBaseParasite"/>
        </authorList>
    </citation>
    <scope>IDENTIFICATION</scope>
    <source>
        <strain evidence="5">MHco3</strain>
    </source>
</reference>
<dbReference type="PANTHER" id="PTHR24412:SF441">
    <property type="entry name" value="KELCH-LIKE PROTEIN 28"/>
    <property type="match status" value="1"/>
</dbReference>
<dbReference type="SUPFAM" id="SSF117281">
    <property type="entry name" value="Kelch motif"/>
    <property type="match status" value="1"/>
</dbReference>
<evidence type="ECO:0000313" key="4">
    <source>
        <dbReference type="Proteomes" id="UP000025227"/>
    </source>
</evidence>
<dbReference type="WBParaSite" id="HCON_00010840-00001">
    <property type="protein sequence ID" value="HCON_00010840-00001"/>
    <property type="gene ID" value="HCON_00010840"/>
</dbReference>
<evidence type="ECO:0000259" key="3">
    <source>
        <dbReference type="PROSITE" id="PS50097"/>
    </source>
</evidence>
<dbReference type="Gene3D" id="1.25.40.420">
    <property type="match status" value="1"/>
</dbReference>
<evidence type="ECO:0000256" key="1">
    <source>
        <dbReference type="ARBA" id="ARBA00022441"/>
    </source>
</evidence>
<proteinExistence type="predicted"/>
<feature type="domain" description="BTB" evidence="3">
    <location>
        <begin position="27"/>
        <end position="85"/>
    </location>
</feature>
<keyword evidence="2" id="KW-0677">Repeat</keyword>
<dbReference type="FunFam" id="1.25.40.420:FF:000001">
    <property type="entry name" value="Kelch-like family member 12"/>
    <property type="match status" value="1"/>
</dbReference>
<sequence>MFEFESQTHDRFLATRIAALRDDGRFCDVTLRAEGFRINAHRVVLAAYSDYFRAMFTSEMIESRQRAALSALVNFCYSGKIQIRDVNSLSILRAACMLQVDEIKEACCEFLKKHLRPSNCVEIRELADGHSCQELVRCADEYILKNFQDIIGTEGFHYLSINRLVQLLSNHEVIGPSEERVFTAILHWVEFDLPSRKQSLPKLLEHVRLPLCRPEFLVDAVSKNTLVMEDAACRSLVDQAKEGRDTEVVGGEREVERLNPDDADPAWQYVAPLNQLRYIIGVAVVDSFIYAVCARSQMDQSIGSIDRYNPATDQWMSNVVAPCPTSRVFPAVAALDDHLYVIGGCVNIVERFDVRRNEWISVARMGSSRTSLSVSVLDGCLYATGGWDNGIQNTVERFDQRVGKWENVCPMLTPRYRHASAALHGKLYAVSGANKCSMDLSSAEKYDSRSNKWTSMAGMSREPDGFRLAAVNGKLYAIGGSGHSSVEVFDFKTNQWEHHSEMNCEHVCHGVAVLQKP</sequence>
<dbReference type="InterPro" id="IPR011043">
    <property type="entry name" value="Gal_Oxase/kelch_b-propeller"/>
</dbReference>
<dbReference type="SUPFAM" id="SSF50965">
    <property type="entry name" value="Galactose oxidase, central domain"/>
    <property type="match status" value="1"/>
</dbReference>
<dbReference type="Gene3D" id="2.120.10.80">
    <property type="entry name" value="Kelch-type beta propeller"/>
    <property type="match status" value="1"/>
</dbReference>
<dbReference type="SUPFAM" id="SSF54695">
    <property type="entry name" value="POZ domain"/>
    <property type="match status" value="1"/>
</dbReference>
<dbReference type="Proteomes" id="UP000025227">
    <property type="component" value="Unplaced"/>
</dbReference>
<dbReference type="SMART" id="SM00225">
    <property type="entry name" value="BTB"/>
    <property type="match status" value="1"/>
</dbReference>
<keyword evidence="1" id="KW-0880">Kelch repeat</keyword>
<dbReference type="Gene3D" id="3.30.710.10">
    <property type="entry name" value="Potassium Channel Kv1.1, Chain A"/>
    <property type="match status" value="1"/>
</dbReference>
<dbReference type="AlphaFoldDB" id="A0A7I5E5J7"/>
<dbReference type="InterPro" id="IPR011333">
    <property type="entry name" value="SKP1/BTB/POZ_sf"/>
</dbReference>
<dbReference type="PROSITE" id="PS50097">
    <property type="entry name" value="BTB"/>
    <property type="match status" value="1"/>
</dbReference>
<dbReference type="OMA" id="CINIVNT"/>
<dbReference type="SMART" id="SM00875">
    <property type="entry name" value="BACK"/>
    <property type="match status" value="1"/>
</dbReference>
<dbReference type="PANTHER" id="PTHR24412">
    <property type="entry name" value="KELCH PROTEIN"/>
    <property type="match status" value="1"/>
</dbReference>
<protein>
    <submittedName>
        <fullName evidence="5">BTB domain-containing protein</fullName>
    </submittedName>
</protein>
<organism evidence="4 5">
    <name type="scientific">Haemonchus contortus</name>
    <name type="common">Barber pole worm</name>
    <dbReference type="NCBI Taxonomy" id="6289"/>
    <lineage>
        <taxon>Eukaryota</taxon>
        <taxon>Metazoa</taxon>
        <taxon>Ecdysozoa</taxon>
        <taxon>Nematoda</taxon>
        <taxon>Chromadorea</taxon>
        <taxon>Rhabditida</taxon>
        <taxon>Rhabditina</taxon>
        <taxon>Rhabditomorpha</taxon>
        <taxon>Strongyloidea</taxon>
        <taxon>Trichostrongylidae</taxon>
        <taxon>Haemonchus</taxon>
    </lineage>
</organism>
<dbReference type="InterPro" id="IPR000210">
    <property type="entry name" value="BTB/POZ_dom"/>
</dbReference>
<evidence type="ECO:0000313" key="5">
    <source>
        <dbReference type="WBParaSite" id="HCON_00010840-00001"/>
    </source>
</evidence>
<accession>A0A7I5E5J7</accession>
<dbReference type="Pfam" id="PF24681">
    <property type="entry name" value="Kelch_KLHDC2_KLHL20_DRC7"/>
    <property type="match status" value="1"/>
</dbReference>
<name>A0A7I5E5J7_HAECO</name>
<dbReference type="InterPro" id="IPR006652">
    <property type="entry name" value="Kelch_1"/>
</dbReference>
<dbReference type="InterPro" id="IPR011705">
    <property type="entry name" value="BACK"/>
</dbReference>
<dbReference type="Pfam" id="PF07707">
    <property type="entry name" value="BACK"/>
    <property type="match status" value="1"/>
</dbReference>
<evidence type="ECO:0000256" key="2">
    <source>
        <dbReference type="ARBA" id="ARBA00022737"/>
    </source>
</evidence>
<dbReference type="InterPro" id="IPR015915">
    <property type="entry name" value="Kelch-typ_b-propeller"/>
</dbReference>
<dbReference type="SMART" id="SM00612">
    <property type="entry name" value="Kelch"/>
    <property type="match status" value="5"/>
</dbReference>